<organism evidence="2">
    <name type="scientific">marine sediment metagenome</name>
    <dbReference type="NCBI Taxonomy" id="412755"/>
    <lineage>
        <taxon>unclassified sequences</taxon>
        <taxon>metagenomes</taxon>
        <taxon>ecological metagenomes</taxon>
    </lineage>
</organism>
<reference evidence="2" key="1">
    <citation type="journal article" date="2014" name="Front. Microbiol.">
        <title>High frequency of phylogenetically diverse reductive dehalogenase-homologous genes in deep subseafloor sedimentary metagenomes.</title>
        <authorList>
            <person name="Kawai M."/>
            <person name="Futagami T."/>
            <person name="Toyoda A."/>
            <person name="Takaki Y."/>
            <person name="Nishi S."/>
            <person name="Hori S."/>
            <person name="Arai W."/>
            <person name="Tsubouchi T."/>
            <person name="Morono Y."/>
            <person name="Uchiyama I."/>
            <person name="Ito T."/>
            <person name="Fujiyama A."/>
            <person name="Inagaki F."/>
            <person name="Takami H."/>
        </authorList>
    </citation>
    <scope>NUCLEOTIDE SEQUENCE</scope>
    <source>
        <strain evidence="2">Expedition CK06-06</strain>
    </source>
</reference>
<evidence type="ECO:0000256" key="1">
    <source>
        <dbReference type="SAM" id="Phobius"/>
    </source>
</evidence>
<feature type="non-terminal residue" evidence="2">
    <location>
        <position position="42"/>
    </location>
</feature>
<keyword evidence="1" id="KW-0472">Membrane</keyword>
<feature type="transmembrane region" description="Helical" evidence="1">
    <location>
        <begin position="12"/>
        <end position="31"/>
    </location>
</feature>
<comment type="caution">
    <text evidence="2">The sequence shown here is derived from an EMBL/GenBank/DDBJ whole genome shotgun (WGS) entry which is preliminary data.</text>
</comment>
<evidence type="ECO:0000313" key="2">
    <source>
        <dbReference type="EMBL" id="GAF95450.1"/>
    </source>
</evidence>
<dbReference type="EMBL" id="BARS01013299">
    <property type="protein sequence ID" value="GAF95450.1"/>
    <property type="molecule type" value="Genomic_DNA"/>
</dbReference>
<keyword evidence="1" id="KW-0812">Transmembrane</keyword>
<name>X0V4A8_9ZZZZ</name>
<sequence length="42" mass="4745">MELDFTKKEKSAGIFIIGISILLLATVIIIGRGKDWFKTYIT</sequence>
<protein>
    <submittedName>
        <fullName evidence="2">Uncharacterized protein</fullName>
    </submittedName>
</protein>
<proteinExistence type="predicted"/>
<keyword evidence="1" id="KW-1133">Transmembrane helix</keyword>
<gene>
    <name evidence="2" type="ORF">S01H1_23186</name>
</gene>
<dbReference type="AlphaFoldDB" id="X0V4A8"/>
<accession>X0V4A8</accession>